<accession>A0A1H9XX05</accession>
<name>A0A1H9XX05_9PSEU</name>
<organism evidence="1 2">
    <name type="scientific">Lentzea flaviverrucosa</name>
    <dbReference type="NCBI Taxonomy" id="200379"/>
    <lineage>
        <taxon>Bacteria</taxon>
        <taxon>Bacillati</taxon>
        <taxon>Actinomycetota</taxon>
        <taxon>Actinomycetes</taxon>
        <taxon>Pseudonocardiales</taxon>
        <taxon>Pseudonocardiaceae</taxon>
        <taxon>Lentzea</taxon>
    </lineage>
</organism>
<gene>
    <name evidence="1" type="ORF">SAMN05216195_12159</name>
</gene>
<dbReference type="EMBL" id="FOFT01000021">
    <property type="protein sequence ID" value="SES50634.1"/>
    <property type="molecule type" value="Genomic_DNA"/>
</dbReference>
<keyword evidence="2" id="KW-1185">Reference proteome</keyword>
<reference evidence="2" key="1">
    <citation type="submission" date="2016-10" db="EMBL/GenBank/DDBJ databases">
        <authorList>
            <person name="Varghese N."/>
            <person name="Submissions S."/>
        </authorList>
    </citation>
    <scope>NUCLEOTIDE SEQUENCE [LARGE SCALE GENOMIC DNA]</scope>
    <source>
        <strain evidence="2">CGMCC 4.578</strain>
    </source>
</reference>
<dbReference type="Proteomes" id="UP000199028">
    <property type="component" value="Unassembled WGS sequence"/>
</dbReference>
<protein>
    <submittedName>
        <fullName evidence="1">Uncharacterized protein</fullName>
    </submittedName>
</protein>
<evidence type="ECO:0000313" key="1">
    <source>
        <dbReference type="EMBL" id="SES50634.1"/>
    </source>
</evidence>
<dbReference type="AlphaFoldDB" id="A0A1H9XX05"/>
<evidence type="ECO:0000313" key="2">
    <source>
        <dbReference type="Proteomes" id="UP000199028"/>
    </source>
</evidence>
<proteinExistence type="predicted"/>
<sequence length="32" mass="3660">MSRQARRNHPRTSLAKIIALHPLTTANSSQFR</sequence>